<dbReference type="SUPFAM" id="SSF55729">
    <property type="entry name" value="Acyl-CoA N-acyltransferases (Nat)"/>
    <property type="match status" value="1"/>
</dbReference>
<evidence type="ECO:0000256" key="2">
    <source>
        <dbReference type="ARBA" id="ARBA00023315"/>
    </source>
</evidence>
<proteinExistence type="inferred from homology"/>
<dbReference type="InterPro" id="IPR000182">
    <property type="entry name" value="GNAT_dom"/>
</dbReference>
<comment type="caution">
    <text evidence="5">The sequence shown here is derived from an EMBL/GenBank/DDBJ whole genome shotgun (WGS) entry which is preliminary data.</text>
</comment>
<keyword evidence="6" id="KW-1185">Reference proteome</keyword>
<evidence type="ECO:0000256" key="3">
    <source>
        <dbReference type="ARBA" id="ARBA00038502"/>
    </source>
</evidence>
<dbReference type="InterPro" id="IPR016181">
    <property type="entry name" value="Acyl_CoA_acyltransferase"/>
</dbReference>
<dbReference type="InterPro" id="IPR051531">
    <property type="entry name" value="N-acetyltransferase"/>
</dbReference>
<dbReference type="EMBL" id="SODU01000002">
    <property type="protein sequence ID" value="TDW89996.1"/>
    <property type="molecule type" value="Genomic_DNA"/>
</dbReference>
<keyword evidence="1" id="KW-0808">Transferase</keyword>
<reference evidence="5 6" key="1">
    <citation type="submission" date="2019-03" db="EMBL/GenBank/DDBJ databases">
        <title>Genomic Encyclopedia of Type Strains, Phase III (KMG-III): the genomes of soil and plant-associated and newly described type strains.</title>
        <authorList>
            <person name="Whitman W."/>
        </authorList>
    </citation>
    <scope>NUCLEOTIDE SEQUENCE [LARGE SCALE GENOMIC DNA]</scope>
    <source>
        <strain evidence="5 6">VKMAc-2574</strain>
    </source>
</reference>
<dbReference type="PANTHER" id="PTHR43792">
    <property type="entry name" value="GNAT FAMILY, PUTATIVE (AFU_ORTHOLOGUE AFUA_3G00765)-RELATED-RELATED"/>
    <property type="match status" value="1"/>
</dbReference>
<sequence length="188" mass="20691">MAGRGYFRGMGYALGELGLRRWRTGDALRLVVAHDDPEMVNQGGIVDRASAVDWIGRVADLDNGHVYAVADADDHPIGCVGVTNIDRHRVGWTWYWTLADVRGQGVARDSLRALAGWAHHDAGLYRLELGHRLNNAASCAVAAGAGFLSEGVERQRLTYDGTRYDVERHARLITDPLPQPQRPVIVRA</sequence>
<dbReference type="PROSITE" id="PS51186">
    <property type="entry name" value="GNAT"/>
    <property type="match status" value="1"/>
</dbReference>
<name>A0ABY2FGD1_9ACTN</name>
<gene>
    <name evidence="5" type="ORF">EV137_3801</name>
</gene>
<organism evidence="5 6">
    <name type="scientific">Kribbella pratensis</name>
    <dbReference type="NCBI Taxonomy" id="2512112"/>
    <lineage>
        <taxon>Bacteria</taxon>
        <taxon>Bacillati</taxon>
        <taxon>Actinomycetota</taxon>
        <taxon>Actinomycetes</taxon>
        <taxon>Propionibacteriales</taxon>
        <taxon>Kribbellaceae</taxon>
        <taxon>Kribbella</taxon>
    </lineage>
</organism>
<evidence type="ECO:0000256" key="1">
    <source>
        <dbReference type="ARBA" id="ARBA00022679"/>
    </source>
</evidence>
<protein>
    <submittedName>
        <fullName evidence="5">RimJ/RimL family protein N-acetyltransferase</fullName>
    </submittedName>
</protein>
<feature type="domain" description="N-acetyltransferase" evidence="4">
    <location>
        <begin position="26"/>
        <end position="178"/>
    </location>
</feature>
<evidence type="ECO:0000313" key="5">
    <source>
        <dbReference type="EMBL" id="TDW89996.1"/>
    </source>
</evidence>
<dbReference type="Gene3D" id="3.40.630.30">
    <property type="match status" value="1"/>
</dbReference>
<evidence type="ECO:0000313" key="6">
    <source>
        <dbReference type="Proteomes" id="UP000295060"/>
    </source>
</evidence>
<dbReference type="PANTHER" id="PTHR43792:SF8">
    <property type="entry name" value="[RIBOSOMAL PROTEIN US5]-ALANINE N-ACETYLTRANSFERASE"/>
    <property type="match status" value="1"/>
</dbReference>
<keyword evidence="2" id="KW-0012">Acyltransferase</keyword>
<evidence type="ECO:0000259" key="4">
    <source>
        <dbReference type="PROSITE" id="PS51186"/>
    </source>
</evidence>
<dbReference type="Pfam" id="PF13302">
    <property type="entry name" value="Acetyltransf_3"/>
    <property type="match status" value="1"/>
</dbReference>
<dbReference type="Proteomes" id="UP000295060">
    <property type="component" value="Unassembled WGS sequence"/>
</dbReference>
<accession>A0ABY2FGD1</accession>
<comment type="similarity">
    <text evidence="3">Belongs to the acetyltransferase family. RimJ subfamily.</text>
</comment>